<proteinExistence type="predicted"/>
<protein>
    <submittedName>
        <fullName evidence="2">Beta-lactamase family protein</fullName>
    </submittedName>
</protein>
<feature type="domain" description="Beta-lactamase-related" evidence="1">
    <location>
        <begin position="118"/>
        <end position="408"/>
    </location>
</feature>
<accession>A0A562ZL40</accession>
<dbReference type="AlphaFoldDB" id="A0A562ZL40"/>
<keyword evidence="3" id="KW-1185">Reference proteome</keyword>
<dbReference type="InterPro" id="IPR012338">
    <property type="entry name" value="Beta-lactam/transpept-like"/>
</dbReference>
<dbReference type="Pfam" id="PF00144">
    <property type="entry name" value="Beta-lactamase"/>
    <property type="match status" value="1"/>
</dbReference>
<dbReference type="OrthoDB" id="8896453at2"/>
<reference evidence="2 3" key="1">
    <citation type="submission" date="2019-07" db="EMBL/GenBank/DDBJ databases">
        <title>Caenimonas sedimenti sp. nov., isolated from activated sludge.</title>
        <authorList>
            <person name="Xu J."/>
        </authorList>
    </citation>
    <scope>NUCLEOTIDE SEQUENCE [LARGE SCALE GENOMIC DNA]</scope>
    <source>
        <strain evidence="2 3">HX-9-20</strain>
    </source>
</reference>
<comment type="caution">
    <text evidence="2">The sequence shown here is derived from an EMBL/GenBank/DDBJ whole genome shotgun (WGS) entry which is preliminary data.</text>
</comment>
<gene>
    <name evidence="2" type="ORF">FN976_20440</name>
</gene>
<dbReference type="SUPFAM" id="SSF56601">
    <property type="entry name" value="beta-lactamase/transpeptidase-like"/>
    <property type="match status" value="1"/>
</dbReference>
<evidence type="ECO:0000259" key="1">
    <source>
        <dbReference type="Pfam" id="PF00144"/>
    </source>
</evidence>
<evidence type="ECO:0000313" key="2">
    <source>
        <dbReference type="EMBL" id="TWO69107.1"/>
    </source>
</evidence>
<dbReference type="EMBL" id="VOBQ01000016">
    <property type="protein sequence ID" value="TWO69107.1"/>
    <property type="molecule type" value="Genomic_DNA"/>
</dbReference>
<dbReference type="Proteomes" id="UP000318199">
    <property type="component" value="Unassembled WGS sequence"/>
</dbReference>
<organism evidence="2 3">
    <name type="scientific">Caenimonas sedimenti</name>
    <dbReference type="NCBI Taxonomy" id="2596921"/>
    <lineage>
        <taxon>Bacteria</taxon>
        <taxon>Pseudomonadati</taxon>
        <taxon>Pseudomonadota</taxon>
        <taxon>Betaproteobacteria</taxon>
        <taxon>Burkholderiales</taxon>
        <taxon>Comamonadaceae</taxon>
        <taxon>Caenimonas</taxon>
    </lineage>
</organism>
<sequence>MREGLVQSSVSMSVADLAKHAIRPILRHAPRAFASASRATARMSLIGTVMFAAAGACAQILPSQGTTPSAPDEWLFGTGPNWYYRASPSPVPREIVFRKPSADEEEVVRKAQALLTNSSGKAMALMNGNELVWYGFKPPASRSRFYHGFSMGKTLTALAVGKAICSGKLTLDTVTGDVLPELKAADIGAATVRDLLRMSSGTWVGNKDSTVWSKEEREAVDSGRMNWLQFLATSPAGMAEKGVFGKRKPGLDFQYNSTSPLTLGLILQRTTGMTYARWVEQEVLHAAGTSSPSIVGQDRSELGQADGTIRMTFDDWLRMASYISESQKATGCFGDFVREAFTTQITDRPKTERIGFLGYGYLTWIGTLPTPRSAWLVGYGGQRIATNPSNSRMLIVFSNVENYMPEVAKLYGDWAKLP</sequence>
<evidence type="ECO:0000313" key="3">
    <source>
        <dbReference type="Proteomes" id="UP000318199"/>
    </source>
</evidence>
<dbReference type="InterPro" id="IPR050789">
    <property type="entry name" value="Diverse_Enzym_Activities"/>
</dbReference>
<dbReference type="Gene3D" id="3.40.710.10">
    <property type="entry name" value="DD-peptidase/beta-lactamase superfamily"/>
    <property type="match status" value="1"/>
</dbReference>
<dbReference type="InterPro" id="IPR001466">
    <property type="entry name" value="Beta-lactam-related"/>
</dbReference>
<dbReference type="PANTHER" id="PTHR43283:SF14">
    <property type="entry name" value="BLL8153 PROTEIN"/>
    <property type="match status" value="1"/>
</dbReference>
<dbReference type="PANTHER" id="PTHR43283">
    <property type="entry name" value="BETA-LACTAMASE-RELATED"/>
    <property type="match status" value="1"/>
</dbReference>
<name>A0A562ZL40_9BURK</name>